<feature type="non-terminal residue" evidence="1">
    <location>
        <position position="62"/>
    </location>
</feature>
<sequence length="62" mass="6571">PPQPSAREVAAEQELLARLYAHAPEMAALPQPLPPLLLEVSQLLPNTALEGGTDTFQAAAQQ</sequence>
<dbReference type="Proteomes" id="UP000485058">
    <property type="component" value="Unassembled WGS sequence"/>
</dbReference>
<evidence type="ECO:0000313" key="2">
    <source>
        <dbReference type="Proteomes" id="UP000485058"/>
    </source>
</evidence>
<reference evidence="1 2" key="1">
    <citation type="submission" date="2020-02" db="EMBL/GenBank/DDBJ databases">
        <title>Draft genome sequence of Haematococcus lacustris strain NIES-144.</title>
        <authorList>
            <person name="Morimoto D."/>
            <person name="Nakagawa S."/>
            <person name="Yoshida T."/>
            <person name="Sawayama S."/>
        </authorList>
    </citation>
    <scope>NUCLEOTIDE SEQUENCE [LARGE SCALE GENOMIC DNA]</scope>
    <source>
        <strain evidence="1 2">NIES-144</strain>
    </source>
</reference>
<accession>A0A699YTD7</accession>
<keyword evidence="2" id="KW-1185">Reference proteome</keyword>
<proteinExistence type="predicted"/>
<dbReference type="AlphaFoldDB" id="A0A699YTD7"/>
<organism evidence="1 2">
    <name type="scientific">Haematococcus lacustris</name>
    <name type="common">Green alga</name>
    <name type="synonym">Haematococcus pluvialis</name>
    <dbReference type="NCBI Taxonomy" id="44745"/>
    <lineage>
        <taxon>Eukaryota</taxon>
        <taxon>Viridiplantae</taxon>
        <taxon>Chlorophyta</taxon>
        <taxon>core chlorophytes</taxon>
        <taxon>Chlorophyceae</taxon>
        <taxon>CS clade</taxon>
        <taxon>Chlamydomonadales</taxon>
        <taxon>Haematococcaceae</taxon>
        <taxon>Haematococcus</taxon>
    </lineage>
</organism>
<protein>
    <submittedName>
        <fullName evidence="1">Uncharacterized protein</fullName>
    </submittedName>
</protein>
<gene>
    <name evidence="1" type="ORF">HaLaN_06431</name>
</gene>
<comment type="caution">
    <text evidence="1">The sequence shown here is derived from an EMBL/GenBank/DDBJ whole genome shotgun (WGS) entry which is preliminary data.</text>
</comment>
<dbReference type="EMBL" id="BLLF01000366">
    <property type="protein sequence ID" value="GFH11008.1"/>
    <property type="molecule type" value="Genomic_DNA"/>
</dbReference>
<name>A0A699YTD7_HAELA</name>
<feature type="non-terminal residue" evidence="1">
    <location>
        <position position="1"/>
    </location>
</feature>
<evidence type="ECO:0000313" key="1">
    <source>
        <dbReference type="EMBL" id="GFH11008.1"/>
    </source>
</evidence>